<dbReference type="Proteomes" id="UP000007129">
    <property type="component" value="Unassembled WGS sequence"/>
</dbReference>
<protein>
    <submittedName>
        <fullName evidence="2">Glycoside hydrolase subgroup catalytic core</fullName>
    </submittedName>
</protein>
<dbReference type="Gene3D" id="3.20.20.80">
    <property type="entry name" value="Glycosidases"/>
    <property type="match status" value="1"/>
</dbReference>
<name>K2RGV6_MACPH</name>
<dbReference type="HOGENOM" id="CLU_2004360_0_0_1"/>
<dbReference type="InParanoid" id="K2RGV6"/>
<dbReference type="VEuPathDB" id="FungiDB:MPH_09010"/>
<gene>
    <name evidence="2" type="ORF">MPH_09010</name>
</gene>
<comment type="caution">
    <text evidence="2">The sequence shown here is derived from an EMBL/GenBank/DDBJ whole genome shotgun (WGS) entry which is preliminary data.</text>
</comment>
<organism evidence="2 3">
    <name type="scientific">Macrophomina phaseolina (strain MS6)</name>
    <name type="common">Charcoal rot fungus</name>
    <dbReference type="NCBI Taxonomy" id="1126212"/>
    <lineage>
        <taxon>Eukaryota</taxon>
        <taxon>Fungi</taxon>
        <taxon>Dikarya</taxon>
        <taxon>Ascomycota</taxon>
        <taxon>Pezizomycotina</taxon>
        <taxon>Dothideomycetes</taxon>
        <taxon>Dothideomycetes incertae sedis</taxon>
        <taxon>Botryosphaeriales</taxon>
        <taxon>Botryosphaeriaceae</taxon>
        <taxon>Macrophomina</taxon>
    </lineage>
</organism>
<evidence type="ECO:0000313" key="3">
    <source>
        <dbReference type="Proteomes" id="UP000007129"/>
    </source>
</evidence>
<dbReference type="EMBL" id="AHHD01000383">
    <property type="protein sequence ID" value="EKG13828.1"/>
    <property type="molecule type" value="Genomic_DNA"/>
</dbReference>
<feature type="region of interest" description="Disordered" evidence="1">
    <location>
        <begin position="1"/>
        <end position="31"/>
    </location>
</feature>
<sequence length="124" mass="13378">MSPPGLLLSSGSSTPSAVSAPPPRLSFLQARSKPDPHNITIIRRISEVTPFFLSFSAAGDFHTLSGPYLSSVVDTDGTTTKLVFDVHQYLDEDRAGNSPECVRDGLDDGLKPLADWLRTHGRKA</sequence>
<accession>K2RGV6</accession>
<feature type="compositionally biased region" description="Low complexity" evidence="1">
    <location>
        <begin position="1"/>
        <end position="19"/>
    </location>
</feature>
<reference evidence="2 3" key="1">
    <citation type="journal article" date="2012" name="BMC Genomics">
        <title>Tools to kill: Genome of one of the most destructive plant pathogenic fungi Macrophomina phaseolina.</title>
        <authorList>
            <person name="Islam M.S."/>
            <person name="Haque M.S."/>
            <person name="Islam M.M."/>
            <person name="Emdad E.M."/>
            <person name="Halim A."/>
            <person name="Hossen Q.M.M."/>
            <person name="Hossain M.Z."/>
            <person name="Ahmed B."/>
            <person name="Rahim S."/>
            <person name="Rahman M.S."/>
            <person name="Alam M.M."/>
            <person name="Hou S."/>
            <person name="Wan X."/>
            <person name="Saito J.A."/>
            <person name="Alam M."/>
        </authorList>
    </citation>
    <scope>NUCLEOTIDE SEQUENCE [LARGE SCALE GENOMIC DNA]</scope>
    <source>
        <strain evidence="2 3">MS6</strain>
    </source>
</reference>
<dbReference type="GO" id="GO:0016787">
    <property type="term" value="F:hydrolase activity"/>
    <property type="evidence" value="ECO:0007669"/>
    <property type="project" value="UniProtKB-KW"/>
</dbReference>
<evidence type="ECO:0000313" key="2">
    <source>
        <dbReference type="EMBL" id="EKG13828.1"/>
    </source>
</evidence>
<keyword evidence="2" id="KW-0378">Hydrolase</keyword>
<evidence type="ECO:0000256" key="1">
    <source>
        <dbReference type="SAM" id="MobiDB-lite"/>
    </source>
</evidence>
<dbReference type="AlphaFoldDB" id="K2RGV6"/>
<proteinExistence type="predicted"/>